<feature type="chain" id="PRO_5019576817" description="ADGRF3/5-like N-terminal domain-containing protein" evidence="1">
    <location>
        <begin position="25"/>
        <end position="175"/>
    </location>
</feature>
<keyword evidence="4" id="KW-1185">Reference proteome</keyword>
<accession>A0A437BZK1</accession>
<feature type="signal peptide" evidence="1">
    <location>
        <begin position="1"/>
        <end position="24"/>
    </location>
</feature>
<dbReference type="OrthoDB" id="10045365at2759"/>
<dbReference type="InterPro" id="IPR057400">
    <property type="entry name" value="ADGRF3/5_N"/>
</dbReference>
<keyword evidence="1" id="KW-0732">Signal</keyword>
<dbReference type="Proteomes" id="UP000283210">
    <property type="component" value="Chromosome 24"/>
</dbReference>
<sequence>MANLRKSWILSVLLVALLILETRNSSDLSGLVSQETHQEQILPRRWKRSDVPVYEYRLDIELNLQDLKELRSTFANITFPFQLNSEENILDADITTVCSPSTDGYECRCENNYLWPCDKCATYRKCNESNTCGCIKALPADRQFCQSEFSNFTDCSTTTHFPSTTCKFDDNTSVW</sequence>
<reference evidence="3 4" key="2">
    <citation type="submission" date="2019-01" db="EMBL/GenBank/DDBJ databases">
        <title>A chromosome length genome reference of the Java medaka (oryzias javanicus).</title>
        <authorList>
            <person name="Herpin A."/>
            <person name="Takehana Y."/>
            <person name="Naruse K."/>
            <person name="Ansai S."/>
            <person name="Kawaguchi M."/>
        </authorList>
    </citation>
    <scope>NUCLEOTIDE SEQUENCE [LARGE SCALE GENOMIC DNA]</scope>
    <source>
        <strain evidence="3">RS831</strain>
        <tissue evidence="3">Whole body</tissue>
    </source>
</reference>
<name>A0A437BZK1_ORYJA</name>
<gene>
    <name evidence="3" type="ORF">OJAV_G00230730</name>
</gene>
<evidence type="ECO:0000313" key="4">
    <source>
        <dbReference type="Proteomes" id="UP000283210"/>
    </source>
</evidence>
<evidence type="ECO:0000256" key="1">
    <source>
        <dbReference type="SAM" id="SignalP"/>
    </source>
</evidence>
<evidence type="ECO:0000259" key="2">
    <source>
        <dbReference type="Pfam" id="PF25387"/>
    </source>
</evidence>
<feature type="domain" description="ADGRF3/5-like N-terminal" evidence="2">
    <location>
        <begin position="95"/>
        <end position="147"/>
    </location>
</feature>
<organism evidence="3 4">
    <name type="scientific">Oryzias javanicus</name>
    <name type="common">Javanese ricefish</name>
    <name type="synonym">Aplocheilus javanicus</name>
    <dbReference type="NCBI Taxonomy" id="123683"/>
    <lineage>
        <taxon>Eukaryota</taxon>
        <taxon>Metazoa</taxon>
        <taxon>Chordata</taxon>
        <taxon>Craniata</taxon>
        <taxon>Vertebrata</taxon>
        <taxon>Euteleostomi</taxon>
        <taxon>Actinopterygii</taxon>
        <taxon>Neopterygii</taxon>
        <taxon>Teleostei</taxon>
        <taxon>Neoteleostei</taxon>
        <taxon>Acanthomorphata</taxon>
        <taxon>Ovalentaria</taxon>
        <taxon>Atherinomorphae</taxon>
        <taxon>Beloniformes</taxon>
        <taxon>Adrianichthyidae</taxon>
        <taxon>Oryziinae</taxon>
        <taxon>Oryzias</taxon>
    </lineage>
</organism>
<evidence type="ECO:0000313" key="3">
    <source>
        <dbReference type="EMBL" id="RVE55897.1"/>
    </source>
</evidence>
<dbReference type="Pfam" id="PF25387">
    <property type="entry name" value="ADGRF3_N"/>
    <property type="match status" value="1"/>
</dbReference>
<dbReference type="AlphaFoldDB" id="A0A437BZK1"/>
<reference evidence="3 4" key="1">
    <citation type="submission" date="2018-11" db="EMBL/GenBank/DDBJ databases">
        <authorList>
            <person name="Lopez-Roques C."/>
            <person name="Donnadieu C."/>
            <person name="Bouchez O."/>
            <person name="Klopp C."/>
            <person name="Cabau C."/>
            <person name="Zahm M."/>
        </authorList>
    </citation>
    <scope>NUCLEOTIDE SEQUENCE [LARGE SCALE GENOMIC DNA]</scope>
    <source>
        <strain evidence="3">RS831</strain>
        <tissue evidence="3">Whole body</tissue>
    </source>
</reference>
<protein>
    <recommendedName>
        <fullName evidence="2">ADGRF3/5-like N-terminal domain-containing protein</fullName>
    </recommendedName>
</protein>
<proteinExistence type="predicted"/>
<dbReference type="EMBL" id="CM012460">
    <property type="protein sequence ID" value="RVE55897.1"/>
    <property type="molecule type" value="Genomic_DNA"/>
</dbReference>